<feature type="chain" id="PRO_5036459413" evidence="1">
    <location>
        <begin position="19"/>
        <end position="71"/>
    </location>
</feature>
<proteinExistence type="predicted"/>
<sequence length="71" mass="8030">MMIIIVCCFLSCLVFSSSKVCTHPGGVLKCCPEYVWNRTENRCVYLTNDTTSPKHQNVYLTPQTTSLNNIL</sequence>
<evidence type="ECO:0000313" key="2">
    <source>
        <dbReference type="EnsemblMetazoa" id="G18238.1:cds"/>
    </source>
</evidence>
<keyword evidence="1" id="KW-0732">Signal</keyword>
<protein>
    <submittedName>
        <fullName evidence="2">Uncharacterized protein</fullName>
    </submittedName>
</protein>
<dbReference type="Proteomes" id="UP000005408">
    <property type="component" value="Unassembled WGS sequence"/>
</dbReference>
<dbReference type="EnsemblMetazoa" id="G18238.1">
    <property type="protein sequence ID" value="G18238.1:cds"/>
    <property type="gene ID" value="G18238"/>
</dbReference>
<keyword evidence="3" id="KW-1185">Reference proteome</keyword>
<reference evidence="2" key="1">
    <citation type="submission" date="2022-08" db="UniProtKB">
        <authorList>
            <consortium name="EnsemblMetazoa"/>
        </authorList>
    </citation>
    <scope>IDENTIFICATION</scope>
    <source>
        <strain evidence="2">05x7-T-G4-1.051#20</strain>
    </source>
</reference>
<accession>A0A8W8JCK1</accession>
<organism evidence="2 3">
    <name type="scientific">Magallana gigas</name>
    <name type="common">Pacific oyster</name>
    <name type="synonym">Crassostrea gigas</name>
    <dbReference type="NCBI Taxonomy" id="29159"/>
    <lineage>
        <taxon>Eukaryota</taxon>
        <taxon>Metazoa</taxon>
        <taxon>Spiralia</taxon>
        <taxon>Lophotrochozoa</taxon>
        <taxon>Mollusca</taxon>
        <taxon>Bivalvia</taxon>
        <taxon>Autobranchia</taxon>
        <taxon>Pteriomorphia</taxon>
        <taxon>Ostreida</taxon>
        <taxon>Ostreoidea</taxon>
        <taxon>Ostreidae</taxon>
        <taxon>Magallana</taxon>
    </lineage>
</organism>
<evidence type="ECO:0000313" key="3">
    <source>
        <dbReference type="Proteomes" id="UP000005408"/>
    </source>
</evidence>
<feature type="signal peptide" evidence="1">
    <location>
        <begin position="1"/>
        <end position="18"/>
    </location>
</feature>
<evidence type="ECO:0000256" key="1">
    <source>
        <dbReference type="SAM" id="SignalP"/>
    </source>
</evidence>
<dbReference type="AlphaFoldDB" id="A0A8W8JCK1"/>
<name>A0A8W8JCK1_MAGGI</name>